<reference evidence="1 2" key="1">
    <citation type="submission" date="2013-05" db="EMBL/GenBank/DDBJ databases">
        <title>Genome assembly of Chondromyces apiculatus DSM 436.</title>
        <authorList>
            <person name="Sharma G."/>
            <person name="Khatri I."/>
            <person name="Kaur C."/>
            <person name="Mayilraj S."/>
            <person name="Subramanian S."/>
        </authorList>
    </citation>
    <scope>NUCLEOTIDE SEQUENCE [LARGE SCALE GENOMIC DNA]</scope>
    <source>
        <strain evidence="1 2">DSM 436</strain>
    </source>
</reference>
<dbReference type="RefSeq" id="WP_156040760.1">
    <property type="nucleotide sequence ID" value="NZ_ASRX01000018.1"/>
</dbReference>
<organism evidence="1 2">
    <name type="scientific">Chondromyces apiculatus DSM 436</name>
    <dbReference type="NCBI Taxonomy" id="1192034"/>
    <lineage>
        <taxon>Bacteria</taxon>
        <taxon>Pseudomonadati</taxon>
        <taxon>Myxococcota</taxon>
        <taxon>Polyangia</taxon>
        <taxon>Polyangiales</taxon>
        <taxon>Polyangiaceae</taxon>
        <taxon>Chondromyces</taxon>
    </lineage>
</organism>
<protein>
    <recommendedName>
        <fullName evidence="3">STAS/SEC14 domain-containing protein</fullName>
    </recommendedName>
</protein>
<dbReference type="STRING" id="1192034.CAP_2262"/>
<proteinExistence type="predicted"/>
<name>A0A017TB14_9BACT</name>
<comment type="caution">
    <text evidence="1">The sequence shown here is derived from an EMBL/GenBank/DDBJ whole genome shotgun (WGS) entry which is preliminary data.</text>
</comment>
<evidence type="ECO:0008006" key="3">
    <source>
        <dbReference type="Google" id="ProtNLM"/>
    </source>
</evidence>
<evidence type="ECO:0000313" key="2">
    <source>
        <dbReference type="Proteomes" id="UP000019678"/>
    </source>
</evidence>
<dbReference type="Proteomes" id="UP000019678">
    <property type="component" value="Unassembled WGS sequence"/>
</dbReference>
<sequence>MGREIEVGAHTVRAEPPDLFVVVFRGDLRPEEVQEIVRHERQVAMEAGYVFILADVTGLGDVPVAARKAISEGKDLPSRGTAICGATFRTRLLATMVMTVQRLLNDKKDNPMVFCKSLDEGREWLAARRAALGLETTEGAKDG</sequence>
<dbReference type="EMBL" id="ASRX01000018">
    <property type="protein sequence ID" value="EYF06072.1"/>
    <property type="molecule type" value="Genomic_DNA"/>
</dbReference>
<keyword evidence="2" id="KW-1185">Reference proteome</keyword>
<dbReference type="OrthoDB" id="5512963at2"/>
<evidence type="ECO:0000313" key="1">
    <source>
        <dbReference type="EMBL" id="EYF06072.1"/>
    </source>
</evidence>
<accession>A0A017TB14</accession>
<dbReference type="AlphaFoldDB" id="A0A017TB14"/>
<gene>
    <name evidence="1" type="ORF">CAP_2262</name>
</gene>